<reference evidence="2" key="1">
    <citation type="submission" date="2021-02" db="EMBL/GenBank/DDBJ databases">
        <authorList>
            <person name="Nowell W R."/>
        </authorList>
    </citation>
    <scope>NUCLEOTIDE SEQUENCE</scope>
</reference>
<sequence length="169" mass="19161">VIFNQGLIDNCQRDIDKYCQSEIYDKGFNEDDADGNDNDTEMIDRALACACQADVLKYCNDIPIGKKIEINDLLGSGKQLQCLFSMGKSVTSQCQNILQKRQELWKSISNVNNVVDLTEQIRKSNNSSYEFIVILVILCTVFMAGCICGRNVRYNPIMNYDNPITIDHK</sequence>
<feature type="transmembrane region" description="Helical" evidence="1">
    <location>
        <begin position="131"/>
        <end position="149"/>
    </location>
</feature>
<accession>A0A815PQJ6</accession>
<name>A0A815PQJ6_9BILA</name>
<organism evidence="2 3">
    <name type="scientific">Rotaria sordida</name>
    <dbReference type="NCBI Taxonomy" id="392033"/>
    <lineage>
        <taxon>Eukaryota</taxon>
        <taxon>Metazoa</taxon>
        <taxon>Spiralia</taxon>
        <taxon>Gnathifera</taxon>
        <taxon>Rotifera</taxon>
        <taxon>Eurotatoria</taxon>
        <taxon>Bdelloidea</taxon>
        <taxon>Philodinida</taxon>
        <taxon>Philodinidae</taxon>
        <taxon>Rotaria</taxon>
    </lineage>
</organism>
<proteinExistence type="predicted"/>
<dbReference type="Proteomes" id="UP000663889">
    <property type="component" value="Unassembled WGS sequence"/>
</dbReference>
<evidence type="ECO:0000256" key="1">
    <source>
        <dbReference type="SAM" id="Phobius"/>
    </source>
</evidence>
<evidence type="ECO:0000313" key="3">
    <source>
        <dbReference type="Proteomes" id="UP000663889"/>
    </source>
</evidence>
<evidence type="ECO:0000313" key="2">
    <source>
        <dbReference type="EMBL" id="CAF1452704.1"/>
    </source>
</evidence>
<keyword evidence="1" id="KW-1133">Transmembrane helix</keyword>
<dbReference type="AlphaFoldDB" id="A0A815PQJ6"/>
<dbReference type="PANTHER" id="PTHR11884">
    <property type="entry name" value="SELECTIN LIGAND RELATED"/>
    <property type="match status" value="1"/>
</dbReference>
<protein>
    <submittedName>
        <fullName evidence="2">Uncharacterized protein</fullName>
    </submittedName>
</protein>
<keyword evidence="1" id="KW-0812">Transmembrane</keyword>
<dbReference type="InterPro" id="IPR039728">
    <property type="entry name" value="GLG1"/>
</dbReference>
<gene>
    <name evidence="2" type="ORF">SEV965_LOCUS33765</name>
</gene>
<comment type="caution">
    <text evidence="2">The sequence shown here is derived from an EMBL/GenBank/DDBJ whole genome shotgun (WGS) entry which is preliminary data.</text>
</comment>
<dbReference type="GO" id="GO:0017134">
    <property type="term" value="F:fibroblast growth factor binding"/>
    <property type="evidence" value="ECO:0007669"/>
    <property type="project" value="TreeGrafter"/>
</dbReference>
<feature type="non-terminal residue" evidence="2">
    <location>
        <position position="169"/>
    </location>
</feature>
<dbReference type="GO" id="GO:0000139">
    <property type="term" value="C:Golgi membrane"/>
    <property type="evidence" value="ECO:0007669"/>
    <property type="project" value="TreeGrafter"/>
</dbReference>
<dbReference type="PANTHER" id="PTHR11884:SF1">
    <property type="entry name" value="GOLGI APPARATUS PROTEIN 1"/>
    <property type="match status" value="1"/>
</dbReference>
<dbReference type="EMBL" id="CAJNOU010004726">
    <property type="protein sequence ID" value="CAF1452704.1"/>
    <property type="molecule type" value="Genomic_DNA"/>
</dbReference>
<keyword evidence="1" id="KW-0472">Membrane</keyword>